<keyword evidence="3" id="KW-0808">Transferase</keyword>
<dbReference type="GO" id="GO:0044038">
    <property type="term" value="P:cell wall macromolecule biosynthetic process"/>
    <property type="evidence" value="ECO:0007669"/>
    <property type="project" value="TreeGrafter"/>
</dbReference>
<evidence type="ECO:0000313" key="8">
    <source>
        <dbReference type="EMBL" id="HIQ30342.1"/>
    </source>
</evidence>
<feature type="transmembrane region" description="Helical" evidence="7">
    <location>
        <begin position="77"/>
        <end position="94"/>
    </location>
</feature>
<dbReference type="Proteomes" id="UP000608579">
    <property type="component" value="Unassembled WGS sequence"/>
</dbReference>
<evidence type="ECO:0000313" key="9">
    <source>
        <dbReference type="Proteomes" id="UP000608579"/>
    </source>
</evidence>
<comment type="subcellular location">
    <subcellularLocation>
        <location evidence="1">Cell membrane</location>
        <topology evidence="1">Multi-pass membrane protein</topology>
    </subcellularLocation>
</comment>
<feature type="transmembrane region" description="Helical" evidence="7">
    <location>
        <begin position="161"/>
        <end position="179"/>
    </location>
</feature>
<dbReference type="PANTHER" id="PTHR22926">
    <property type="entry name" value="PHOSPHO-N-ACETYLMURAMOYL-PENTAPEPTIDE-TRANSFERASE"/>
    <property type="match status" value="1"/>
</dbReference>
<evidence type="ECO:0000256" key="6">
    <source>
        <dbReference type="ARBA" id="ARBA00023136"/>
    </source>
</evidence>
<proteinExistence type="predicted"/>
<dbReference type="Pfam" id="PF00953">
    <property type="entry name" value="Glycos_transf_4"/>
    <property type="match status" value="1"/>
</dbReference>
<dbReference type="PANTHER" id="PTHR22926:SF3">
    <property type="entry name" value="UNDECAPRENYL-PHOSPHATE ALPHA-N-ACETYLGLUCOSAMINYL 1-PHOSPHATE TRANSFERASE"/>
    <property type="match status" value="1"/>
</dbReference>
<evidence type="ECO:0000256" key="2">
    <source>
        <dbReference type="ARBA" id="ARBA00022475"/>
    </source>
</evidence>
<keyword evidence="4 7" id="KW-0812">Transmembrane</keyword>
<accession>A0A832ZWV1</accession>
<dbReference type="GO" id="GO:0071555">
    <property type="term" value="P:cell wall organization"/>
    <property type="evidence" value="ECO:0007669"/>
    <property type="project" value="TreeGrafter"/>
</dbReference>
<feature type="transmembrane region" description="Helical" evidence="7">
    <location>
        <begin position="186"/>
        <end position="204"/>
    </location>
</feature>
<feature type="transmembrane region" description="Helical" evidence="7">
    <location>
        <begin position="52"/>
        <end position="70"/>
    </location>
</feature>
<evidence type="ECO:0000256" key="5">
    <source>
        <dbReference type="ARBA" id="ARBA00022989"/>
    </source>
</evidence>
<organism evidence="8 9">
    <name type="scientific">Caldiarchaeum subterraneum</name>
    <dbReference type="NCBI Taxonomy" id="311458"/>
    <lineage>
        <taxon>Archaea</taxon>
        <taxon>Nitrososphaerota</taxon>
        <taxon>Candidatus Caldarchaeales</taxon>
        <taxon>Candidatus Caldarchaeaceae</taxon>
        <taxon>Candidatus Caldarchaeum</taxon>
    </lineage>
</organism>
<evidence type="ECO:0008006" key="10">
    <source>
        <dbReference type="Google" id="ProtNLM"/>
    </source>
</evidence>
<sequence>MLIQYYLALAAVLLSALFTRLSIPLSRYLSKRLNLLGVDAHKPDSPLIPKTGGLAVAVGALISTALVFTLFNLNPTILAGVMLSTLTAAAIGLYEDLREMNPVGKPLLLALAGLPIILLGIYYPNPDFPFIGRTRMHIIYPLLVLAGFSIISNAINSIDVLNGSMVSTSAVALTPLLIVSLMEGRVEALAMTAALMGALIAFIPENKYPAKLFVGNVGSLSTGALFTSIAVIGRIEIITIIALMPQIMNEFHIIFSMGGLKSAKLVKERPVNVENGLIEANESEKAPITLVRLITARNKLAEKNVVICLIILSAYSSALALITYLLFMR</sequence>
<evidence type="ECO:0000256" key="4">
    <source>
        <dbReference type="ARBA" id="ARBA00022692"/>
    </source>
</evidence>
<evidence type="ECO:0000256" key="1">
    <source>
        <dbReference type="ARBA" id="ARBA00004651"/>
    </source>
</evidence>
<feature type="transmembrane region" description="Helical" evidence="7">
    <location>
        <begin position="137"/>
        <end position="155"/>
    </location>
</feature>
<dbReference type="GO" id="GO:0005886">
    <property type="term" value="C:plasma membrane"/>
    <property type="evidence" value="ECO:0007669"/>
    <property type="project" value="UniProtKB-SubCell"/>
</dbReference>
<keyword evidence="5 7" id="KW-1133">Transmembrane helix</keyword>
<evidence type="ECO:0000256" key="7">
    <source>
        <dbReference type="SAM" id="Phobius"/>
    </source>
</evidence>
<feature type="transmembrane region" description="Helical" evidence="7">
    <location>
        <begin position="305"/>
        <end position="327"/>
    </location>
</feature>
<dbReference type="EMBL" id="DQVM01000139">
    <property type="protein sequence ID" value="HIQ30342.1"/>
    <property type="molecule type" value="Genomic_DNA"/>
</dbReference>
<evidence type="ECO:0000256" key="3">
    <source>
        <dbReference type="ARBA" id="ARBA00022679"/>
    </source>
</evidence>
<keyword evidence="6 7" id="KW-0472">Membrane</keyword>
<reference evidence="8" key="1">
    <citation type="journal article" date="2020" name="ISME J.">
        <title>Gammaproteobacteria mediating utilization of methyl-, sulfur- and petroleum organic compounds in deep ocean hydrothermal plumes.</title>
        <authorList>
            <person name="Zhou Z."/>
            <person name="Liu Y."/>
            <person name="Pan J."/>
            <person name="Cron B.R."/>
            <person name="Toner B.M."/>
            <person name="Anantharaman K."/>
            <person name="Breier J.A."/>
            <person name="Dick G.J."/>
            <person name="Li M."/>
        </authorList>
    </citation>
    <scope>NUCLEOTIDE SEQUENCE</scope>
    <source>
        <strain evidence="8">SZUA-1515</strain>
    </source>
</reference>
<gene>
    <name evidence="8" type="ORF">EYH45_07245</name>
</gene>
<keyword evidence="2" id="KW-1003">Cell membrane</keyword>
<name>A0A832ZWV1_CALS0</name>
<comment type="caution">
    <text evidence="8">The sequence shown here is derived from an EMBL/GenBank/DDBJ whole genome shotgun (WGS) entry which is preliminary data.</text>
</comment>
<feature type="transmembrane region" description="Helical" evidence="7">
    <location>
        <begin position="106"/>
        <end position="125"/>
    </location>
</feature>
<protein>
    <recommendedName>
        <fullName evidence="10">UDP-N-acetylglucosamine--dolichyl-phosphate N-acetylglucosaminephosphotransferase</fullName>
    </recommendedName>
</protein>
<dbReference type="AlphaFoldDB" id="A0A832ZWV1"/>
<dbReference type="GO" id="GO:0016780">
    <property type="term" value="F:phosphotransferase activity, for other substituted phosphate groups"/>
    <property type="evidence" value="ECO:0007669"/>
    <property type="project" value="InterPro"/>
</dbReference>
<dbReference type="InterPro" id="IPR000715">
    <property type="entry name" value="Glycosyl_transferase_4"/>
</dbReference>